<comment type="catalytic activity">
    <reaction evidence="18">
        <text>ATP + H2O = ADP + phosphate + H(+)</text>
        <dbReference type="Rhea" id="RHEA:13065"/>
        <dbReference type="ChEBI" id="CHEBI:15377"/>
        <dbReference type="ChEBI" id="CHEBI:15378"/>
        <dbReference type="ChEBI" id="CHEBI:30616"/>
        <dbReference type="ChEBI" id="CHEBI:43474"/>
        <dbReference type="ChEBI" id="CHEBI:456216"/>
    </reaction>
</comment>
<dbReference type="SFLD" id="SFLDG00002">
    <property type="entry name" value="C1.7:_P-type_atpase_like"/>
    <property type="match status" value="1"/>
</dbReference>
<dbReference type="Gene3D" id="3.40.1110.10">
    <property type="entry name" value="Calcium-transporting ATPase, cytoplasmic domain N"/>
    <property type="match status" value="1"/>
</dbReference>
<dbReference type="Pfam" id="PF00690">
    <property type="entry name" value="Cation_ATPase_N"/>
    <property type="match status" value="1"/>
</dbReference>
<evidence type="ECO:0000256" key="18">
    <source>
        <dbReference type="ARBA" id="ARBA00049360"/>
    </source>
</evidence>
<dbReference type="NCBIfam" id="TIGR01524">
    <property type="entry name" value="ATPase-IIIB_Mg"/>
    <property type="match status" value="1"/>
</dbReference>
<dbReference type="GO" id="GO:0005886">
    <property type="term" value="C:plasma membrane"/>
    <property type="evidence" value="ECO:0007669"/>
    <property type="project" value="UniProtKB-SubCell"/>
</dbReference>
<comment type="caution">
    <text evidence="21">The sequence shown here is derived from an EMBL/GenBank/DDBJ whole genome shotgun (WGS) entry which is preliminary data.</text>
</comment>
<dbReference type="PROSITE" id="PS00154">
    <property type="entry name" value="ATPASE_E1_E2"/>
    <property type="match status" value="1"/>
</dbReference>
<keyword evidence="12" id="KW-0460">Magnesium</keyword>
<organism evidence="21 22">
    <name type="scientific">Planotetraspora thailandica</name>
    <dbReference type="NCBI Taxonomy" id="487172"/>
    <lineage>
        <taxon>Bacteria</taxon>
        <taxon>Bacillati</taxon>
        <taxon>Actinomycetota</taxon>
        <taxon>Actinomycetes</taxon>
        <taxon>Streptosporangiales</taxon>
        <taxon>Streptosporangiaceae</taxon>
        <taxon>Planotetraspora</taxon>
    </lineage>
</organism>
<evidence type="ECO:0000256" key="13">
    <source>
        <dbReference type="ARBA" id="ARBA00022967"/>
    </source>
</evidence>
<dbReference type="AlphaFoldDB" id="A0A8J3V463"/>
<dbReference type="InterPro" id="IPR036412">
    <property type="entry name" value="HAD-like_sf"/>
</dbReference>
<feature type="transmembrane region" description="Helical" evidence="19">
    <location>
        <begin position="80"/>
        <end position="96"/>
    </location>
</feature>
<feature type="transmembrane region" description="Helical" evidence="19">
    <location>
        <begin position="814"/>
        <end position="834"/>
    </location>
</feature>
<dbReference type="EMBL" id="BOOR01000037">
    <property type="protein sequence ID" value="GII56516.1"/>
    <property type="molecule type" value="Genomic_DNA"/>
</dbReference>
<evidence type="ECO:0000256" key="7">
    <source>
        <dbReference type="ARBA" id="ARBA00022519"/>
    </source>
</evidence>
<feature type="transmembrane region" description="Helical" evidence="19">
    <location>
        <begin position="719"/>
        <end position="739"/>
    </location>
</feature>
<feature type="transmembrane region" description="Helical" evidence="19">
    <location>
        <begin position="102"/>
        <end position="118"/>
    </location>
</feature>
<comment type="function">
    <text evidence="1">Mediates magnesium influx to the cytosol.</text>
</comment>
<evidence type="ECO:0000256" key="17">
    <source>
        <dbReference type="ARBA" id="ARBA00047295"/>
    </source>
</evidence>
<dbReference type="GO" id="GO:0005524">
    <property type="term" value="F:ATP binding"/>
    <property type="evidence" value="ECO:0007669"/>
    <property type="project" value="UniProtKB-KW"/>
</dbReference>
<accession>A0A8J3V463</accession>
<dbReference type="RefSeq" id="WP_203946666.1">
    <property type="nucleotide sequence ID" value="NZ_BOOR01000037.1"/>
</dbReference>
<keyword evidence="11" id="KW-0067">ATP-binding</keyword>
<dbReference type="Pfam" id="PF00702">
    <property type="entry name" value="Hydrolase"/>
    <property type="match status" value="1"/>
</dbReference>
<dbReference type="InterPro" id="IPR023299">
    <property type="entry name" value="ATPase_P-typ_cyto_dom_N"/>
</dbReference>
<feature type="transmembrane region" description="Helical" evidence="19">
    <location>
        <begin position="290"/>
        <end position="315"/>
    </location>
</feature>
<dbReference type="PRINTS" id="PR01836">
    <property type="entry name" value="MGATPASE"/>
</dbReference>
<keyword evidence="14 19" id="KW-1133">Transmembrane helix</keyword>
<comment type="similarity">
    <text evidence="3">Belongs to the cation transport ATPase (P-type) (TC 3.A.3) family. Type IIIB subfamily.</text>
</comment>
<keyword evidence="13" id="KW-1278">Translocase</keyword>
<dbReference type="PANTHER" id="PTHR42861">
    <property type="entry name" value="CALCIUM-TRANSPORTING ATPASE"/>
    <property type="match status" value="1"/>
</dbReference>
<protein>
    <recommendedName>
        <fullName evidence="5">Magnesium-transporting ATPase, P-type 1</fullName>
        <ecNumber evidence="4">7.2.2.14</ecNumber>
    </recommendedName>
    <alternativeName>
        <fullName evidence="16">Mg(2+) transport ATPase, P-type 1</fullName>
    </alternativeName>
</protein>
<dbReference type="InterPro" id="IPR044492">
    <property type="entry name" value="P_typ_ATPase_HD_dom"/>
</dbReference>
<gene>
    <name evidence="21" type="ORF">Pth03_49050</name>
</gene>
<dbReference type="SUPFAM" id="SSF56784">
    <property type="entry name" value="HAD-like"/>
    <property type="match status" value="1"/>
</dbReference>
<evidence type="ECO:0000256" key="9">
    <source>
        <dbReference type="ARBA" id="ARBA00022692"/>
    </source>
</evidence>
<dbReference type="InterPro" id="IPR004014">
    <property type="entry name" value="ATPase_P-typ_cation-transptr_N"/>
</dbReference>
<feature type="transmembrane region" description="Helical" evidence="19">
    <location>
        <begin position="751"/>
        <end position="771"/>
    </location>
</feature>
<dbReference type="InterPro" id="IPR059000">
    <property type="entry name" value="ATPase_P-type_domA"/>
</dbReference>
<dbReference type="SMART" id="SM00831">
    <property type="entry name" value="Cation_ATPase_N"/>
    <property type="match status" value="1"/>
</dbReference>
<evidence type="ECO:0000256" key="11">
    <source>
        <dbReference type="ARBA" id="ARBA00022840"/>
    </source>
</evidence>
<dbReference type="GO" id="GO:0016887">
    <property type="term" value="F:ATP hydrolysis activity"/>
    <property type="evidence" value="ECO:0007669"/>
    <property type="project" value="InterPro"/>
</dbReference>
<keyword evidence="10" id="KW-0547">Nucleotide-binding</keyword>
<dbReference type="InterPro" id="IPR006068">
    <property type="entry name" value="ATPase_P-typ_cation-transptr_C"/>
</dbReference>
<keyword evidence="15 19" id="KW-0472">Membrane</keyword>
<dbReference type="SFLD" id="SFLDF00027">
    <property type="entry name" value="p-type_atpase"/>
    <property type="match status" value="1"/>
</dbReference>
<dbReference type="Pfam" id="PF00122">
    <property type="entry name" value="E1-E2_ATPase"/>
    <property type="match status" value="1"/>
</dbReference>
<name>A0A8J3V463_9ACTN</name>
<feature type="transmembrane region" description="Helical" evidence="19">
    <location>
        <begin position="783"/>
        <end position="802"/>
    </location>
</feature>
<dbReference type="SFLD" id="SFLDS00003">
    <property type="entry name" value="Haloacid_Dehalogenase"/>
    <property type="match status" value="1"/>
</dbReference>
<keyword evidence="9 19" id="KW-0812">Transmembrane</keyword>
<evidence type="ECO:0000313" key="22">
    <source>
        <dbReference type="Proteomes" id="UP000605992"/>
    </source>
</evidence>
<dbReference type="InterPro" id="IPR023298">
    <property type="entry name" value="ATPase_P-typ_TM_dom_sf"/>
</dbReference>
<dbReference type="InterPro" id="IPR018303">
    <property type="entry name" value="ATPase_P-typ_P_site"/>
</dbReference>
<dbReference type="InterPro" id="IPR008250">
    <property type="entry name" value="ATPase_P-typ_transduc_dom_A_sf"/>
</dbReference>
<dbReference type="Proteomes" id="UP000605992">
    <property type="component" value="Unassembled WGS sequence"/>
</dbReference>
<keyword evidence="6" id="KW-1003">Cell membrane</keyword>
<keyword evidence="7" id="KW-0997">Cell inner membrane</keyword>
<evidence type="ECO:0000256" key="16">
    <source>
        <dbReference type="ARBA" id="ARBA00029806"/>
    </source>
</evidence>
<evidence type="ECO:0000256" key="14">
    <source>
        <dbReference type="ARBA" id="ARBA00022989"/>
    </source>
</evidence>
<dbReference type="InterPro" id="IPR006415">
    <property type="entry name" value="P-type_ATPase_IIIB"/>
</dbReference>
<evidence type="ECO:0000256" key="12">
    <source>
        <dbReference type="ARBA" id="ARBA00022842"/>
    </source>
</evidence>
<comment type="catalytic activity">
    <reaction evidence="17">
        <text>Mg(2+)(out) + ATP + H2O = Mg(2+)(in) + ADP + phosphate + H(+)</text>
        <dbReference type="Rhea" id="RHEA:10260"/>
        <dbReference type="ChEBI" id="CHEBI:15377"/>
        <dbReference type="ChEBI" id="CHEBI:15378"/>
        <dbReference type="ChEBI" id="CHEBI:18420"/>
        <dbReference type="ChEBI" id="CHEBI:30616"/>
        <dbReference type="ChEBI" id="CHEBI:43474"/>
        <dbReference type="ChEBI" id="CHEBI:456216"/>
        <dbReference type="EC" id="7.2.2.14"/>
    </reaction>
</comment>
<dbReference type="InterPro" id="IPR023214">
    <property type="entry name" value="HAD_sf"/>
</dbReference>
<comment type="subcellular location">
    <subcellularLocation>
        <location evidence="2">Cell inner membrane</location>
        <topology evidence="2">Multi-pass membrane protein</topology>
    </subcellularLocation>
</comment>
<evidence type="ECO:0000256" key="10">
    <source>
        <dbReference type="ARBA" id="ARBA00022741"/>
    </source>
</evidence>
<dbReference type="GO" id="GO:0015444">
    <property type="term" value="F:P-type magnesium transporter activity"/>
    <property type="evidence" value="ECO:0007669"/>
    <property type="project" value="UniProtKB-EC"/>
</dbReference>
<evidence type="ECO:0000256" key="5">
    <source>
        <dbReference type="ARBA" id="ARBA00013555"/>
    </source>
</evidence>
<keyword evidence="8" id="KW-0597">Phosphoprotein</keyword>
<dbReference type="Pfam" id="PF00689">
    <property type="entry name" value="Cation_ATPase_C"/>
    <property type="match status" value="1"/>
</dbReference>
<dbReference type="InterPro" id="IPR001757">
    <property type="entry name" value="P_typ_ATPase"/>
</dbReference>
<sequence length="879" mass="91803">MTGTRTARRTGTSGVTDVAGLPVETAAAMPVSAVATALGSDLRSGLTAREAAGRLAQAGPNAVRDHSANALKVLLRQVKSPLLALLLATAFASFILGQRTDAVVIATILAASVGLGFANEYRAERATEALHSGVRHTVTVIRDGVPAPADVVDLVPGDLVRLSLGTVVPAEMRITETDGLECDESILTGESLPTAKSAGPVTPGTPQGDLASIAFMGTVVHAGAGAGLVIATGVHTEFGRVAADLGGVHPETDFQAGLRRFSFLLLKVAVALTTLILVVNILLSRPLIDSLLFSLAIAVGITPQLLPAVVSAALATGSRQLARRKVLVKRLVSIEDLGDIDILVTDKTGTLTEGRITFTRAVGPAGDDDDRPRELGLLATDPGLGNALDLALRAAGAEPRGYTRLASAPFDHERRMSTVLVDTPEGDRVLVTKGAPETVIDACHDVPAEARTTLDALLSAGSRVIAVATRPAPGAATVSASDERGLSLVGFLIFLDPPKHGVASSLRRLAGLGIRVVVATGDHPLVARKLCADLGLPAGRTVAGPELDLLDDDHLWAAAQEGGIFARVSPEQKARLVRVLRRDGRAVGFLGDGVNDALALHDADVGISVDTAADIAKDAADIVLLEKSLDVLADGVAEGRRIFANTVKYVLMGTAGNFGNMFSVAGASAVLAFLPLLPSQILLGNLLYDTSQLTIPADHVDPEQLAAPAHWDIGLIRRFMLVFGLISSLFDFLTFGVLLGPLHAGAGLFRTGWFVESLATQTLIIFAVRTRRVPFLRSRPSRPLVLSVVAVVAVGVALPLAPMSRALGFVTPPAALYPAVAALVVAYLAAVEYAKKRFFAEPHPYEAGRRRDASHQVNRRVAPFSSNKPVARGFHRAPG</sequence>
<dbReference type="NCBIfam" id="TIGR01494">
    <property type="entry name" value="ATPase_P-type"/>
    <property type="match status" value="2"/>
</dbReference>
<dbReference type="Gene3D" id="1.20.1110.10">
    <property type="entry name" value="Calcium-transporting ATPase, transmembrane domain"/>
    <property type="match status" value="1"/>
</dbReference>
<dbReference type="Gene3D" id="2.70.150.10">
    <property type="entry name" value="Calcium-transporting ATPase, cytoplasmic transduction domain A"/>
    <property type="match status" value="1"/>
</dbReference>
<evidence type="ECO:0000256" key="4">
    <source>
        <dbReference type="ARBA" id="ARBA00012786"/>
    </source>
</evidence>
<dbReference type="EC" id="7.2.2.14" evidence="4"/>
<dbReference type="Gene3D" id="3.40.50.1000">
    <property type="entry name" value="HAD superfamily/HAD-like"/>
    <property type="match status" value="1"/>
</dbReference>
<evidence type="ECO:0000256" key="6">
    <source>
        <dbReference type="ARBA" id="ARBA00022475"/>
    </source>
</evidence>
<proteinExistence type="inferred from homology"/>
<evidence type="ECO:0000256" key="3">
    <source>
        <dbReference type="ARBA" id="ARBA00008746"/>
    </source>
</evidence>
<evidence type="ECO:0000256" key="2">
    <source>
        <dbReference type="ARBA" id="ARBA00004429"/>
    </source>
</evidence>
<evidence type="ECO:0000256" key="1">
    <source>
        <dbReference type="ARBA" id="ARBA00003954"/>
    </source>
</evidence>
<evidence type="ECO:0000313" key="21">
    <source>
        <dbReference type="EMBL" id="GII56516.1"/>
    </source>
</evidence>
<reference evidence="21" key="1">
    <citation type="submission" date="2021-01" db="EMBL/GenBank/DDBJ databases">
        <title>Whole genome shotgun sequence of Planotetraspora thailandica NBRC 104271.</title>
        <authorList>
            <person name="Komaki H."/>
            <person name="Tamura T."/>
        </authorList>
    </citation>
    <scope>NUCLEOTIDE SEQUENCE</scope>
    <source>
        <strain evidence="21">NBRC 104271</strain>
    </source>
</reference>
<keyword evidence="22" id="KW-1185">Reference proteome</keyword>
<dbReference type="SUPFAM" id="SSF81653">
    <property type="entry name" value="Calcium ATPase, transduction domain A"/>
    <property type="match status" value="1"/>
</dbReference>
<feature type="domain" description="Cation-transporting P-type ATPase N-terminal" evidence="20">
    <location>
        <begin position="25"/>
        <end position="98"/>
    </location>
</feature>
<evidence type="ECO:0000256" key="15">
    <source>
        <dbReference type="ARBA" id="ARBA00023136"/>
    </source>
</evidence>
<evidence type="ECO:0000256" key="19">
    <source>
        <dbReference type="SAM" id="Phobius"/>
    </source>
</evidence>
<evidence type="ECO:0000259" key="20">
    <source>
        <dbReference type="SMART" id="SM00831"/>
    </source>
</evidence>
<evidence type="ECO:0000256" key="8">
    <source>
        <dbReference type="ARBA" id="ARBA00022553"/>
    </source>
</evidence>
<dbReference type="SUPFAM" id="SSF81665">
    <property type="entry name" value="Calcium ATPase, transmembrane domain M"/>
    <property type="match status" value="1"/>
</dbReference>
<feature type="transmembrane region" description="Helical" evidence="19">
    <location>
        <begin position="264"/>
        <end position="284"/>
    </location>
</feature>